<dbReference type="InterPro" id="IPR054202">
    <property type="entry name" value="DUF6907"/>
</dbReference>
<evidence type="ECO:0000313" key="2">
    <source>
        <dbReference type="EMBL" id="MBB5108346.1"/>
    </source>
</evidence>
<dbReference type="RefSeq" id="WP_150509799.1">
    <property type="nucleotide sequence ID" value="NZ_BMSQ01000020.1"/>
</dbReference>
<dbReference type="OrthoDB" id="4332276at2"/>
<sequence length="157" mass="16186">MTVAPELGAAPPVPPPSAAPSVPPGYRLVPALIGRPGAASHVWLPCPDWCVVDHASVREVDVADVDHYGVPVAWSVGSFLLPGVKVLEVDVRVHADPHSDDSRLRSPHVVVSSDDPLDAFLTPAVADVAADGLIALGLAVREQARLARRAGGAVAGV</sequence>
<comment type="caution">
    <text evidence="2">The sequence shown here is derived from an EMBL/GenBank/DDBJ whole genome shotgun (WGS) entry which is preliminary data.</text>
</comment>
<organism evidence="2 3">
    <name type="scientific">Streptomyces spectabilis</name>
    <dbReference type="NCBI Taxonomy" id="68270"/>
    <lineage>
        <taxon>Bacteria</taxon>
        <taxon>Bacillati</taxon>
        <taxon>Actinomycetota</taxon>
        <taxon>Actinomycetes</taxon>
        <taxon>Kitasatosporales</taxon>
        <taxon>Streptomycetaceae</taxon>
        <taxon>Streptomyces</taxon>
    </lineage>
</organism>
<keyword evidence="3" id="KW-1185">Reference proteome</keyword>
<name>A0A7W8B159_STRST</name>
<evidence type="ECO:0000313" key="3">
    <source>
        <dbReference type="Proteomes" id="UP000549009"/>
    </source>
</evidence>
<dbReference type="AlphaFoldDB" id="A0A7W8B159"/>
<dbReference type="EMBL" id="JACHJD010000018">
    <property type="protein sequence ID" value="MBB5108346.1"/>
    <property type="molecule type" value="Genomic_DNA"/>
</dbReference>
<proteinExistence type="predicted"/>
<feature type="region of interest" description="Disordered" evidence="1">
    <location>
        <begin position="1"/>
        <end position="20"/>
    </location>
</feature>
<accession>A0A7W8B159</accession>
<evidence type="ECO:0000256" key="1">
    <source>
        <dbReference type="SAM" id="MobiDB-lite"/>
    </source>
</evidence>
<gene>
    <name evidence="2" type="ORF">FHS40_007467</name>
</gene>
<protein>
    <submittedName>
        <fullName evidence="2">Uncharacterized protein</fullName>
    </submittedName>
</protein>
<reference evidence="2 3" key="1">
    <citation type="submission" date="2020-08" db="EMBL/GenBank/DDBJ databases">
        <title>Genomic Encyclopedia of Type Strains, Phase III (KMG-III): the genomes of soil and plant-associated and newly described type strains.</title>
        <authorList>
            <person name="Whitman W."/>
        </authorList>
    </citation>
    <scope>NUCLEOTIDE SEQUENCE [LARGE SCALE GENOMIC DNA]</scope>
    <source>
        <strain evidence="2 3">CECT 3146</strain>
    </source>
</reference>
<dbReference type="Pfam" id="PF21848">
    <property type="entry name" value="DUF6907"/>
    <property type="match status" value="1"/>
</dbReference>
<feature type="compositionally biased region" description="Pro residues" evidence="1">
    <location>
        <begin position="11"/>
        <end position="20"/>
    </location>
</feature>
<dbReference type="Proteomes" id="UP000549009">
    <property type="component" value="Unassembled WGS sequence"/>
</dbReference>